<name>A0A316TYP5_9BACT</name>
<dbReference type="InterPro" id="IPR012337">
    <property type="entry name" value="RNaseH-like_sf"/>
</dbReference>
<accession>A0A316TYP5</accession>
<dbReference type="GO" id="GO:0015074">
    <property type="term" value="P:DNA integration"/>
    <property type="evidence" value="ECO:0007669"/>
    <property type="project" value="InterPro"/>
</dbReference>
<dbReference type="InterPro" id="IPR036397">
    <property type="entry name" value="RNaseH_sf"/>
</dbReference>
<dbReference type="GO" id="GO:0003676">
    <property type="term" value="F:nucleic acid binding"/>
    <property type="evidence" value="ECO:0007669"/>
    <property type="project" value="InterPro"/>
</dbReference>
<protein>
    <recommendedName>
        <fullName evidence="1">Integrase catalytic domain-containing protein</fullName>
    </recommendedName>
</protein>
<gene>
    <name evidence="2" type="ORF">DDZ15_16550</name>
</gene>
<dbReference type="InterPro" id="IPR001584">
    <property type="entry name" value="Integrase_cat-core"/>
</dbReference>
<dbReference type="PANTHER" id="PTHR46889">
    <property type="entry name" value="TRANSPOSASE INSF FOR INSERTION SEQUENCE IS3B-RELATED"/>
    <property type="match status" value="1"/>
</dbReference>
<proteinExistence type="predicted"/>
<dbReference type="Proteomes" id="UP000245533">
    <property type="component" value="Unassembled WGS sequence"/>
</dbReference>
<organism evidence="2 3">
    <name type="scientific">Rhodohalobacter mucosus</name>
    <dbReference type="NCBI Taxonomy" id="2079485"/>
    <lineage>
        <taxon>Bacteria</taxon>
        <taxon>Pseudomonadati</taxon>
        <taxon>Balneolota</taxon>
        <taxon>Balneolia</taxon>
        <taxon>Balneolales</taxon>
        <taxon>Balneolaceae</taxon>
        <taxon>Rhodohalobacter</taxon>
    </lineage>
</organism>
<feature type="domain" description="Integrase catalytic" evidence="1">
    <location>
        <begin position="99"/>
        <end position="263"/>
    </location>
</feature>
<comment type="caution">
    <text evidence="2">The sequence shown here is derived from an EMBL/GenBank/DDBJ whole genome shotgun (WGS) entry which is preliminary data.</text>
</comment>
<dbReference type="EMBL" id="QGGB01000015">
    <property type="protein sequence ID" value="PWN05036.1"/>
    <property type="molecule type" value="Genomic_DNA"/>
</dbReference>
<dbReference type="SUPFAM" id="SSF53098">
    <property type="entry name" value="Ribonuclease H-like"/>
    <property type="match status" value="1"/>
</dbReference>
<dbReference type="PANTHER" id="PTHR46889:SF5">
    <property type="entry name" value="INTEGRASE PROTEIN"/>
    <property type="match status" value="1"/>
</dbReference>
<keyword evidence="3" id="KW-1185">Reference proteome</keyword>
<evidence type="ECO:0000313" key="3">
    <source>
        <dbReference type="Proteomes" id="UP000245533"/>
    </source>
</evidence>
<dbReference type="InterPro" id="IPR050900">
    <property type="entry name" value="Transposase_IS3/IS150/IS904"/>
</dbReference>
<dbReference type="AlphaFoldDB" id="A0A316TYP5"/>
<reference evidence="2 3" key="1">
    <citation type="submission" date="2018-05" db="EMBL/GenBank/DDBJ databases">
        <title>Rhodohalobacter halophilus gen. nov., sp. nov., a moderately halophilic member of the family Balneolaceae.</title>
        <authorList>
            <person name="Liu Z.-W."/>
        </authorList>
    </citation>
    <scope>NUCLEOTIDE SEQUENCE [LARGE SCALE GENOMIC DNA]</scope>
    <source>
        <strain evidence="2 3">8A47</strain>
    </source>
</reference>
<evidence type="ECO:0000313" key="2">
    <source>
        <dbReference type="EMBL" id="PWN05036.1"/>
    </source>
</evidence>
<evidence type="ECO:0000259" key="1">
    <source>
        <dbReference type="PROSITE" id="PS50994"/>
    </source>
</evidence>
<dbReference type="Pfam" id="PF00665">
    <property type="entry name" value="rve"/>
    <property type="match status" value="1"/>
</dbReference>
<sequence>MKQMLAWQDISRQGAHQGIARMHKAHRDLLDTIELAGRVRSEHPQISCRDIHYAARGQMPRGRDWTEQLLLSCGFRVKTPPRSFTVAGQGVCANLIEGMSITGANQLWQTDITYVWAGRRWYYVSFVVDVYTRRILASHCSRDLSSASQIRCLSGALSRVAGQDLSGLIVHTDRGIQYTSGEYKRYLESHGLRHSMARYAWQNAYCERVNRTIKEGYLQHYTTDSYSSLAAGVCRAVRLYNHSKPHRGLPCRLSPDQFVKELNQGLHPDYRVNIWSKLTSTKMLYVN</sequence>
<dbReference type="Gene3D" id="3.30.420.10">
    <property type="entry name" value="Ribonuclease H-like superfamily/Ribonuclease H"/>
    <property type="match status" value="1"/>
</dbReference>
<dbReference type="PROSITE" id="PS50994">
    <property type="entry name" value="INTEGRASE"/>
    <property type="match status" value="1"/>
</dbReference>